<dbReference type="EMBL" id="QKKF02025696">
    <property type="protein sequence ID" value="RZF36803.1"/>
    <property type="molecule type" value="Genomic_DNA"/>
</dbReference>
<protein>
    <recommendedName>
        <fullName evidence="4 13">Cytochrome c oxidase subunit 5A, mitochondrial</fullName>
    </recommendedName>
    <alternativeName>
        <fullName evidence="12 13">Cytochrome c oxidase polypeptide Va</fullName>
    </alternativeName>
</protein>
<keyword evidence="15" id="KW-1185">Reference proteome</keyword>
<evidence type="ECO:0000256" key="13">
    <source>
        <dbReference type="RuleBase" id="RU368103"/>
    </source>
</evidence>
<keyword evidence="7 13" id="KW-0999">Mitochondrion inner membrane</keyword>
<dbReference type="FunCoup" id="A0A482WTH1">
    <property type="interactions" value="1328"/>
</dbReference>
<dbReference type="SUPFAM" id="SSF48479">
    <property type="entry name" value="Cytochrome c oxidase subunit E"/>
    <property type="match status" value="1"/>
</dbReference>
<evidence type="ECO:0000256" key="4">
    <source>
        <dbReference type="ARBA" id="ARBA00021968"/>
    </source>
</evidence>
<keyword evidence="9 13" id="KW-0408">Iron</keyword>
<keyword evidence="8 13" id="KW-0809">Transit peptide</keyword>
<dbReference type="Gene3D" id="1.25.40.40">
    <property type="entry name" value="Cytochrome c oxidase, subunit Va/VI"/>
    <property type="match status" value="1"/>
</dbReference>
<dbReference type="SMR" id="A0A482WTH1"/>
<dbReference type="Pfam" id="PF02284">
    <property type="entry name" value="COX5A"/>
    <property type="match status" value="1"/>
</dbReference>
<dbReference type="PANTHER" id="PTHR14200:SF11">
    <property type="entry name" value="CYTOCHROME C OXIDASE SUBUNIT 5A, MITOCHONDRIAL"/>
    <property type="match status" value="1"/>
</dbReference>
<sequence length="189" mass="21729">MNSLRITSSRLFSSTTTTKLFRNSSSLRVTLRSSRFDSRSNFHSLSKSNLLRSLSYEKPHLTRVIARGYSAETETDEDFDCRFEAYFSKPDIDGWEVRQGINNLIGYDCVPEPRIICAVLKACRRVSDYSLAVRFLEAVKFKCGGRVNAIYPYILQEIRPTLNELGVDTPEELGYDKPELWLKSIDEIH</sequence>
<dbReference type="UniPathway" id="UPA00705"/>
<evidence type="ECO:0000313" key="15">
    <source>
        <dbReference type="Proteomes" id="UP000291343"/>
    </source>
</evidence>
<dbReference type="InterPro" id="IPR036545">
    <property type="entry name" value="Cyt_c_oxidase_su5A/6_sf"/>
</dbReference>
<accession>A0A482WTH1</accession>
<comment type="subunit">
    <text evidence="13">Component of the cytochrome c oxidase (complex IV, CIV), a multisubunit enzyme composed of a catalytic core of 3 subunits and several supernumerary subunits. The complex exists as a monomer or a dimer and forms supercomplexes (SCs) in the inner mitochondrial membrane with ubiquinol-cytochrome c oxidoreductase (cytochrome b-c1 complex, complex III, CIII).</text>
</comment>
<dbReference type="STRING" id="195883.A0A482WTH1"/>
<evidence type="ECO:0000256" key="11">
    <source>
        <dbReference type="ARBA" id="ARBA00023136"/>
    </source>
</evidence>
<dbReference type="OrthoDB" id="5778907at2759"/>
<dbReference type="GO" id="GO:0045277">
    <property type="term" value="C:respiratory chain complex IV"/>
    <property type="evidence" value="ECO:0007669"/>
    <property type="project" value="UniProtKB-UniRule"/>
</dbReference>
<evidence type="ECO:0000313" key="14">
    <source>
        <dbReference type="EMBL" id="RZF36803.1"/>
    </source>
</evidence>
<comment type="caution">
    <text evidence="14">The sequence shown here is derived from an EMBL/GenBank/DDBJ whole genome shotgun (WGS) entry which is preliminary data.</text>
</comment>
<organism evidence="14 15">
    <name type="scientific">Laodelphax striatellus</name>
    <name type="common">Small brown planthopper</name>
    <name type="synonym">Delphax striatella</name>
    <dbReference type="NCBI Taxonomy" id="195883"/>
    <lineage>
        <taxon>Eukaryota</taxon>
        <taxon>Metazoa</taxon>
        <taxon>Ecdysozoa</taxon>
        <taxon>Arthropoda</taxon>
        <taxon>Hexapoda</taxon>
        <taxon>Insecta</taxon>
        <taxon>Pterygota</taxon>
        <taxon>Neoptera</taxon>
        <taxon>Paraneoptera</taxon>
        <taxon>Hemiptera</taxon>
        <taxon>Auchenorrhyncha</taxon>
        <taxon>Fulgoroidea</taxon>
        <taxon>Delphacidae</taxon>
        <taxon>Criomorphinae</taxon>
        <taxon>Laodelphax</taxon>
    </lineage>
</organism>
<dbReference type="AlphaFoldDB" id="A0A482WTH1"/>
<dbReference type="PANTHER" id="PTHR14200">
    <property type="entry name" value="CYTOCHROME C OXIDASE POLYPEPTIDE"/>
    <property type="match status" value="1"/>
</dbReference>
<comment type="pathway">
    <text evidence="2 13">Energy metabolism; oxidative phosphorylation.</text>
</comment>
<dbReference type="FunFam" id="1.25.40.40:FF:000001">
    <property type="entry name" value="Cytochrome c oxidase subunit VI"/>
    <property type="match status" value="1"/>
</dbReference>
<comment type="similarity">
    <text evidence="3 13">Belongs to the cytochrome c oxidase subunit 5A family.</text>
</comment>
<keyword evidence="10 13" id="KW-0496">Mitochondrion</keyword>
<gene>
    <name evidence="14" type="ORF">LSTR_LSTR014000</name>
</gene>
<dbReference type="Proteomes" id="UP000291343">
    <property type="component" value="Unassembled WGS sequence"/>
</dbReference>
<dbReference type="CDD" id="cd00923">
    <property type="entry name" value="Cyt_c_Oxidase_Va"/>
    <property type="match status" value="1"/>
</dbReference>
<evidence type="ECO:0000256" key="5">
    <source>
        <dbReference type="ARBA" id="ARBA00022617"/>
    </source>
</evidence>
<dbReference type="InterPro" id="IPR003204">
    <property type="entry name" value="Cyt_c_oxidase_su5A/6"/>
</dbReference>
<keyword evidence="11 13" id="KW-0472">Membrane</keyword>
<dbReference type="GO" id="GO:0006123">
    <property type="term" value="P:mitochondrial electron transport, cytochrome c to oxygen"/>
    <property type="evidence" value="ECO:0007669"/>
    <property type="project" value="UniProtKB-UniRule"/>
</dbReference>
<comment type="function">
    <text evidence="13">Component of the cytochrome c oxidase, the last enzyme in the mitochondrial electron transport chain which drives oxidative phosphorylation. The respiratory chain contains 3 multisubunit complexes succinate dehydrogenase (complex II, CII), ubiquinol-cytochrome c oxidoreductase (cytochrome b-c1 complex, complex III, CIII) and cytochrome c oxidase (complex IV, CIV), that cooperate to transfer electrons derived from NADH and succinate to molecular oxygen, creating an electrochemical gradient over the inner membrane that drives transmembrane transport and the ATP synthase. Cytochrome c oxidase is the component of the respiratory chain that catalyzes the reduction of oxygen to water. Electrons originating from reduced cytochrome c in the intermembrane space (IMS) are transferred via the dinuclear copper A center (CU(A)) of subunit 2 and heme A of subunit 1 to the active site in subunit 1, a binuclear center (BNC) formed by heme A3 and copper B (CU(B)). The BNC reduces molecular oxygen to 2 water molecules using 4 electrons from cytochrome c in the IMS and 4 protons from the mitochondrial matrix.</text>
</comment>
<proteinExistence type="inferred from homology"/>
<evidence type="ECO:0000256" key="1">
    <source>
        <dbReference type="ARBA" id="ARBA00004443"/>
    </source>
</evidence>
<dbReference type="GO" id="GO:0046872">
    <property type="term" value="F:metal ion binding"/>
    <property type="evidence" value="ECO:0007669"/>
    <property type="project" value="UniProtKB-UniRule"/>
</dbReference>
<dbReference type="GO" id="GO:0005743">
    <property type="term" value="C:mitochondrial inner membrane"/>
    <property type="evidence" value="ECO:0007669"/>
    <property type="project" value="UniProtKB-SubCell"/>
</dbReference>
<dbReference type="InParanoid" id="A0A482WTH1"/>
<evidence type="ECO:0000256" key="6">
    <source>
        <dbReference type="ARBA" id="ARBA00022723"/>
    </source>
</evidence>
<evidence type="ECO:0000256" key="7">
    <source>
        <dbReference type="ARBA" id="ARBA00022792"/>
    </source>
</evidence>
<comment type="subcellular location">
    <subcellularLocation>
        <location evidence="1 13">Mitochondrion inner membrane</location>
        <topology evidence="1 13">Peripheral membrane protein</topology>
        <orientation evidence="1 13">Matrix side</orientation>
    </subcellularLocation>
</comment>
<keyword evidence="5 13" id="KW-0349">Heme</keyword>
<evidence type="ECO:0000256" key="3">
    <source>
        <dbReference type="ARBA" id="ARBA00007972"/>
    </source>
</evidence>
<evidence type="ECO:0000256" key="12">
    <source>
        <dbReference type="ARBA" id="ARBA00031049"/>
    </source>
</evidence>
<evidence type="ECO:0000256" key="9">
    <source>
        <dbReference type="ARBA" id="ARBA00023004"/>
    </source>
</evidence>
<name>A0A482WTH1_LAOST</name>
<reference evidence="14 15" key="1">
    <citation type="journal article" date="2017" name="Gigascience">
        <title>Genome sequence of the small brown planthopper, Laodelphax striatellus.</title>
        <authorList>
            <person name="Zhu J."/>
            <person name="Jiang F."/>
            <person name="Wang X."/>
            <person name="Yang P."/>
            <person name="Bao Y."/>
            <person name="Zhao W."/>
            <person name="Wang W."/>
            <person name="Lu H."/>
            <person name="Wang Q."/>
            <person name="Cui N."/>
            <person name="Li J."/>
            <person name="Chen X."/>
            <person name="Luo L."/>
            <person name="Yu J."/>
            <person name="Kang L."/>
            <person name="Cui F."/>
        </authorList>
    </citation>
    <scope>NUCLEOTIDE SEQUENCE [LARGE SCALE GENOMIC DNA]</scope>
    <source>
        <strain evidence="14">Lst14</strain>
    </source>
</reference>
<evidence type="ECO:0000256" key="8">
    <source>
        <dbReference type="ARBA" id="ARBA00022946"/>
    </source>
</evidence>
<evidence type="ECO:0000256" key="10">
    <source>
        <dbReference type="ARBA" id="ARBA00023128"/>
    </source>
</evidence>
<keyword evidence="6 13" id="KW-0479">Metal-binding</keyword>
<evidence type="ECO:0000256" key="2">
    <source>
        <dbReference type="ARBA" id="ARBA00004673"/>
    </source>
</evidence>